<comment type="cofactor">
    <cofactor evidence="1 6">
        <name>Mg(2+)</name>
        <dbReference type="ChEBI" id="CHEBI:18420"/>
    </cofactor>
</comment>
<evidence type="ECO:0000256" key="2">
    <source>
        <dbReference type="ARBA" id="ARBA00022679"/>
    </source>
</evidence>
<feature type="binding site" evidence="6">
    <location>
        <position position="242"/>
    </location>
    <ligand>
        <name>substrate</name>
    </ligand>
</feature>
<keyword evidence="6" id="KW-0963">Cytoplasm</keyword>
<comment type="catalytic activity">
    <reaction evidence="6">
        <text>beta-D-fructose 6-phosphate + diphosphate = beta-D-fructose 1,6-bisphosphate + phosphate + H(+)</text>
        <dbReference type="Rhea" id="RHEA:13613"/>
        <dbReference type="ChEBI" id="CHEBI:15378"/>
        <dbReference type="ChEBI" id="CHEBI:32966"/>
        <dbReference type="ChEBI" id="CHEBI:33019"/>
        <dbReference type="ChEBI" id="CHEBI:43474"/>
        <dbReference type="ChEBI" id="CHEBI:57634"/>
        <dbReference type="EC" id="2.7.1.90"/>
    </reaction>
</comment>
<keyword evidence="5 6" id="KW-0460">Magnesium</keyword>
<comment type="caution">
    <text evidence="8">The sequence shown here is derived from an EMBL/GenBank/DDBJ whole genome shotgun (WGS) entry which is preliminary data.</text>
</comment>
<dbReference type="SUPFAM" id="SSF53784">
    <property type="entry name" value="Phosphofructokinase"/>
    <property type="match status" value="1"/>
</dbReference>
<protein>
    <recommendedName>
        <fullName evidence="6">Pyrophosphate--fructose 6-phosphate 1-phosphotransferase</fullName>
        <ecNumber evidence="6">2.7.1.90</ecNumber>
    </recommendedName>
    <alternativeName>
        <fullName evidence="6">6-phosphofructokinase, pyrophosphate dependent</fullName>
    </alternativeName>
    <alternativeName>
        <fullName evidence="6">PPi-dependent phosphofructokinase</fullName>
        <shortName evidence="6">PPi-PFK</shortName>
    </alternativeName>
    <alternativeName>
        <fullName evidence="6">Pyrophosphate-dependent 6-phosphofructose-1-kinase</fullName>
    </alternativeName>
</protein>
<name>A0ABS4G3W2_9CLOT</name>
<gene>
    <name evidence="6" type="primary">pfp</name>
    <name evidence="8" type="ORF">J2Z34_001719</name>
</gene>
<keyword evidence="3 6" id="KW-0479">Metal-binding</keyword>
<keyword evidence="2 6" id="KW-0808">Transferase</keyword>
<evidence type="ECO:0000256" key="3">
    <source>
        <dbReference type="ARBA" id="ARBA00022723"/>
    </source>
</evidence>
<keyword evidence="4 6" id="KW-0418">Kinase</keyword>
<comment type="subunit">
    <text evidence="6">Homodimer.</text>
</comment>
<dbReference type="Pfam" id="PF00365">
    <property type="entry name" value="PFK"/>
    <property type="match status" value="1"/>
</dbReference>
<keyword evidence="6" id="KW-0324">Glycolysis</keyword>
<dbReference type="PANTHER" id="PTHR45770">
    <property type="entry name" value="ATP-DEPENDENT 6-PHOSPHOFRUCTOKINASE 1"/>
    <property type="match status" value="1"/>
</dbReference>
<feature type="binding site" evidence="6">
    <location>
        <position position="11"/>
    </location>
    <ligand>
        <name>diphosphate</name>
        <dbReference type="ChEBI" id="CHEBI:33019"/>
    </ligand>
</feature>
<dbReference type="Gene3D" id="3.40.50.450">
    <property type="match status" value="1"/>
</dbReference>
<organism evidence="8 9">
    <name type="scientific">Youngiibacter multivorans</name>
    <dbReference type="NCBI Taxonomy" id="937251"/>
    <lineage>
        <taxon>Bacteria</taxon>
        <taxon>Bacillati</taxon>
        <taxon>Bacillota</taxon>
        <taxon>Clostridia</taxon>
        <taxon>Eubacteriales</taxon>
        <taxon>Clostridiaceae</taxon>
        <taxon>Youngiibacter</taxon>
    </lineage>
</organism>
<evidence type="ECO:0000313" key="8">
    <source>
        <dbReference type="EMBL" id="MBP1919231.1"/>
    </source>
</evidence>
<feature type="active site" description="Proton acceptor" evidence="6">
    <location>
        <position position="141"/>
    </location>
</feature>
<evidence type="ECO:0000256" key="5">
    <source>
        <dbReference type="ARBA" id="ARBA00022842"/>
    </source>
</evidence>
<evidence type="ECO:0000256" key="1">
    <source>
        <dbReference type="ARBA" id="ARBA00001946"/>
    </source>
</evidence>
<dbReference type="InterPro" id="IPR000023">
    <property type="entry name" value="Phosphofructokinase_dom"/>
</dbReference>
<comment type="similarity">
    <text evidence="6">Belongs to the phosphofructokinase type A (PFKA) family. PPi-dependent PFK group II subfamily. Clade 'B2' sub-subfamily.</text>
</comment>
<comment type="subcellular location">
    <subcellularLocation>
        <location evidence="6">Cytoplasm</location>
    </subcellularLocation>
</comment>
<dbReference type="InterPro" id="IPR011404">
    <property type="entry name" value="PPi-PFK"/>
</dbReference>
<feature type="site" description="Important for catalytic activity; stabilizes the transition state when the phosphoryl donor is PPi" evidence="6">
    <location>
        <position position="138"/>
    </location>
</feature>
<feature type="binding site" evidence="6">
    <location>
        <begin position="185"/>
        <end position="187"/>
    </location>
    <ligand>
        <name>substrate</name>
    </ligand>
</feature>
<proteinExistence type="inferred from homology"/>
<feature type="binding site" evidence="6">
    <location>
        <position position="111"/>
    </location>
    <ligand>
        <name>Mg(2+)</name>
        <dbReference type="ChEBI" id="CHEBI:18420"/>
        <note>catalytic</note>
    </ligand>
</feature>
<comment type="function">
    <text evidence="6">Catalyzes the phosphorylation of D-fructose 6-phosphate, the first committing step of glycolysis. Uses inorganic phosphate (PPi) as phosphoryl donor instead of ATP like common ATP-dependent phosphofructokinases (ATP-PFKs), which renders the reaction reversible, and can thus function both in glycolysis and gluconeogenesis. Consistently, PPi-PFK can replace the enzymes of both the forward (ATP-PFK) and reverse (fructose-bisphosphatase (FBPase)) reactions.</text>
</comment>
<dbReference type="InterPro" id="IPR022953">
    <property type="entry name" value="ATP_PFK"/>
</dbReference>
<comment type="pathway">
    <text evidence="6">Carbohydrate degradation; glycolysis; D-glyceraldehyde 3-phosphate and glycerone phosphate from D-glucose: step 3/4.</text>
</comment>
<dbReference type="Proteomes" id="UP001519271">
    <property type="component" value="Unassembled WGS sequence"/>
</dbReference>
<dbReference type="EMBL" id="JAGGKC010000012">
    <property type="protein sequence ID" value="MBP1919231.1"/>
    <property type="molecule type" value="Genomic_DNA"/>
</dbReference>
<dbReference type="EC" id="2.7.1.90" evidence="6"/>
<dbReference type="HAMAP" id="MF_01978">
    <property type="entry name" value="Phosphofructokinase_II_B2"/>
    <property type="match status" value="1"/>
</dbReference>
<dbReference type="InterPro" id="IPR035966">
    <property type="entry name" value="PKF_sf"/>
</dbReference>
<feature type="site" description="Important for catalytic activity and substrate specificity; stabilizes the transition state when the phosphoryl donor is PPi; prevents ATP from binding by mimicking the alpha-phosphate group of ATP" evidence="6">
    <location>
        <position position="112"/>
    </location>
</feature>
<dbReference type="RefSeq" id="WP_209459438.1">
    <property type="nucleotide sequence ID" value="NZ_JAGGKC010000012.1"/>
</dbReference>
<sequence length="400" mass="43707">MKNCLVAQSGGPTSVINASAVGLYLANKENGHFDKVLAGLNGIEGVLREDFFDMSELTDEEVELLRTTPSAGLGSCRYKLKDSTVNKEEYEKLFDIFSRHSIDSFFYIGGNDSQDTVKKLSAYAKENGFDVRINGIPKTVDNDLMVIDHTPGFGSAAKYIATSVLESYLDSLVYTNNGIFIVETMGRDAGWLAASACLARYNGRQCADFILLPEVPFDEAAFAAKVKETFEKKNHVYIVASEGVKYPNGDFLAATKAQSHDSFGHAQLGGAGNAIKAIIEANGITKRIKVLELSVLQRCAFHAVSEVDLEESGKLGKTALELAAAGETGKVAILVRESDEPYKVNFTSTDAANIANKVKYFPAEWVTPDGFNIKEEALSYFVPLAGKMPEYRVIHKYHNM</sequence>
<dbReference type="InterPro" id="IPR050929">
    <property type="entry name" value="PFKA"/>
</dbReference>
<feature type="domain" description="Phosphofructokinase" evidence="7">
    <location>
        <begin position="4"/>
        <end position="280"/>
    </location>
</feature>
<reference evidence="8 9" key="1">
    <citation type="submission" date="2021-03" db="EMBL/GenBank/DDBJ databases">
        <title>Genomic Encyclopedia of Type Strains, Phase IV (KMG-IV): sequencing the most valuable type-strain genomes for metagenomic binning, comparative biology and taxonomic classification.</title>
        <authorList>
            <person name="Goeker M."/>
        </authorList>
    </citation>
    <scope>NUCLEOTIDE SEQUENCE [LARGE SCALE GENOMIC DNA]</scope>
    <source>
        <strain evidence="8 9">DSM 6139</strain>
    </source>
</reference>
<dbReference type="Gene3D" id="3.40.50.460">
    <property type="entry name" value="Phosphofructokinase domain"/>
    <property type="match status" value="1"/>
</dbReference>
<dbReference type="GO" id="GO:0003872">
    <property type="term" value="F:6-phosphofructokinase activity"/>
    <property type="evidence" value="ECO:0007669"/>
    <property type="project" value="UniProtKB-EC"/>
</dbReference>
<dbReference type="PRINTS" id="PR00476">
    <property type="entry name" value="PHFRCTKINASE"/>
</dbReference>
<dbReference type="PIRSF" id="PIRSF036483">
    <property type="entry name" value="PFK_XF0274"/>
    <property type="match status" value="1"/>
</dbReference>
<evidence type="ECO:0000256" key="4">
    <source>
        <dbReference type="ARBA" id="ARBA00022777"/>
    </source>
</evidence>
<comment type="activity regulation">
    <text evidence="6">Non-allosteric.</text>
</comment>
<evidence type="ECO:0000313" key="9">
    <source>
        <dbReference type="Proteomes" id="UP001519271"/>
    </source>
</evidence>
<feature type="binding site" evidence="6">
    <location>
        <begin position="139"/>
        <end position="141"/>
    </location>
    <ligand>
        <name>substrate</name>
    </ligand>
</feature>
<keyword evidence="9" id="KW-1185">Reference proteome</keyword>
<dbReference type="NCBIfam" id="NF010675">
    <property type="entry name" value="PRK14072.1"/>
    <property type="match status" value="1"/>
</dbReference>
<accession>A0ABS4G3W2</accession>
<evidence type="ECO:0000259" key="7">
    <source>
        <dbReference type="Pfam" id="PF00365"/>
    </source>
</evidence>
<evidence type="ECO:0000256" key="6">
    <source>
        <dbReference type="HAMAP-Rule" id="MF_01978"/>
    </source>
</evidence>
<comment type="caution">
    <text evidence="6">Lacks conserved residue(s) required for the propagation of feature annotation.</text>
</comment>